<evidence type="ECO:0000256" key="5">
    <source>
        <dbReference type="ARBA" id="ARBA00023136"/>
    </source>
</evidence>
<gene>
    <name evidence="7" type="ORF">P8935_05720</name>
</gene>
<feature type="transmembrane region" description="Helical" evidence="6">
    <location>
        <begin position="306"/>
        <end position="330"/>
    </location>
</feature>
<dbReference type="EMBL" id="CP121196">
    <property type="protein sequence ID" value="XBH18810.1"/>
    <property type="molecule type" value="Genomic_DNA"/>
</dbReference>
<feature type="transmembrane region" description="Helical" evidence="6">
    <location>
        <begin position="370"/>
        <end position="391"/>
    </location>
</feature>
<feature type="transmembrane region" description="Helical" evidence="6">
    <location>
        <begin position="156"/>
        <end position="177"/>
    </location>
</feature>
<organism evidence="7">
    <name type="scientific">Telmatobacter sp. DSM 110680</name>
    <dbReference type="NCBI Taxonomy" id="3036704"/>
    <lineage>
        <taxon>Bacteria</taxon>
        <taxon>Pseudomonadati</taxon>
        <taxon>Acidobacteriota</taxon>
        <taxon>Terriglobia</taxon>
        <taxon>Terriglobales</taxon>
        <taxon>Acidobacteriaceae</taxon>
        <taxon>Telmatobacter</taxon>
    </lineage>
</organism>
<dbReference type="Pfam" id="PF13440">
    <property type="entry name" value="Polysacc_synt_3"/>
    <property type="match status" value="1"/>
</dbReference>
<reference evidence="7" key="1">
    <citation type="submission" date="2023-03" db="EMBL/GenBank/DDBJ databases">
        <title>Edaphobacter sp.</title>
        <authorList>
            <person name="Huber K.J."/>
            <person name="Papendorf J."/>
            <person name="Pilke C."/>
            <person name="Bunk B."/>
            <person name="Sproeer C."/>
            <person name="Pester M."/>
        </authorList>
    </citation>
    <scope>NUCLEOTIDE SEQUENCE</scope>
    <source>
        <strain evidence="7">DSM 110680</strain>
    </source>
</reference>
<proteinExistence type="predicted"/>
<sequence>MRLQIANSVYGLLDYAAYPFGMLALAPIVLRHLGSAQYGIWAVATAIVSFASIMASGFGDANIQQLATRRRAVDSEPLLRVVRATMGIHILLGTALGLILWIAAPTLASRLSLSDVALHHACLSCIRIAAIITLVRAIETVCISTQRAFERYGAAVRISIAGRLLSLVAAAVLATFTGSVVNIMAATAVFASLGLIAQLFRLRQLLDYQGLAPSFEPAVTRELIRFGIFTWLLSATGVMFSQADRLFAGASMGASAVVSYALCAQISQPVYGLTAAGLHFLFPHFASRLSSTPSAALRKTLLTTVLINVLLVIAGTGSLLAFSGTLLHVLAPDAIARECAPLLPSVLASSALLAFCVSGTYAMLALGRVLSVTMINLAATIALLLVIVIFLRGFGVTAIVAARLIFALISLLVYVPLFHELRYGVFRSESPVARTHEIAAEEA</sequence>
<feature type="transmembrane region" description="Helical" evidence="6">
    <location>
        <begin position="398"/>
        <end position="417"/>
    </location>
</feature>
<feature type="transmembrane region" description="Helical" evidence="6">
    <location>
        <begin position="342"/>
        <end position="364"/>
    </location>
</feature>
<keyword evidence="4 6" id="KW-1133">Transmembrane helix</keyword>
<name>A0AAU7DNB8_9BACT</name>
<feature type="transmembrane region" description="Helical" evidence="6">
    <location>
        <begin position="12"/>
        <end position="33"/>
    </location>
</feature>
<feature type="transmembrane region" description="Helical" evidence="6">
    <location>
        <begin position="183"/>
        <end position="202"/>
    </location>
</feature>
<evidence type="ECO:0000256" key="1">
    <source>
        <dbReference type="ARBA" id="ARBA00004651"/>
    </source>
</evidence>
<dbReference type="PANTHER" id="PTHR30250:SF26">
    <property type="entry name" value="PSMA PROTEIN"/>
    <property type="match status" value="1"/>
</dbReference>
<evidence type="ECO:0000256" key="3">
    <source>
        <dbReference type="ARBA" id="ARBA00022692"/>
    </source>
</evidence>
<feature type="transmembrane region" description="Helical" evidence="6">
    <location>
        <begin position="39"/>
        <end position="61"/>
    </location>
</feature>
<keyword evidence="5 6" id="KW-0472">Membrane</keyword>
<feature type="transmembrane region" description="Helical" evidence="6">
    <location>
        <begin position="116"/>
        <end position="135"/>
    </location>
</feature>
<dbReference type="PANTHER" id="PTHR30250">
    <property type="entry name" value="PST FAMILY PREDICTED COLANIC ACID TRANSPORTER"/>
    <property type="match status" value="1"/>
</dbReference>
<keyword evidence="3 6" id="KW-0812">Transmembrane</keyword>
<evidence type="ECO:0000256" key="2">
    <source>
        <dbReference type="ARBA" id="ARBA00022475"/>
    </source>
</evidence>
<protein>
    <submittedName>
        <fullName evidence="7">Oligosaccharide flippase family protein</fullName>
    </submittedName>
</protein>
<keyword evidence="2" id="KW-1003">Cell membrane</keyword>
<accession>A0AAU7DNB8</accession>
<feature type="transmembrane region" description="Helical" evidence="6">
    <location>
        <begin position="223"/>
        <end position="240"/>
    </location>
</feature>
<dbReference type="RefSeq" id="WP_348264028.1">
    <property type="nucleotide sequence ID" value="NZ_CP121196.1"/>
</dbReference>
<feature type="transmembrane region" description="Helical" evidence="6">
    <location>
        <begin position="81"/>
        <end position="104"/>
    </location>
</feature>
<comment type="subcellular location">
    <subcellularLocation>
        <location evidence="1">Cell membrane</location>
        <topology evidence="1">Multi-pass membrane protein</topology>
    </subcellularLocation>
</comment>
<evidence type="ECO:0000313" key="7">
    <source>
        <dbReference type="EMBL" id="XBH18810.1"/>
    </source>
</evidence>
<dbReference type="AlphaFoldDB" id="A0AAU7DNB8"/>
<feature type="transmembrane region" description="Helical" evidence="6">
    <location>
        <begin position="270"/>
        <end position="286"/>
    </location>
</feature>
<evidence type="ECO:0000256" key="6">
    <source>
        <dbReference type="SAM" id="Phobius"/>
    </source>
</evidence>
<evidence type="ECO:0000256" key="4">
    <source>
        <dbReference type="ARBA" id="ARBA00022989"/>
    </source>
</evidence>
<dbReference type="GO" id="GO:0005886">
    <property type="term" value="C:plasma membrane"/>
    <property type="evidence" value="ECO:0007669"/>
    <property type="project" value="UniProtKB-SubCell"/>
</dbReference>
<dbReference type="InterPro" id="IPR050833">
    <property type="entry name" value="Poly_Biosynth_Transport"/>
</dbReference>